<dbReference type="AlphaFoldDB" id="X6NYD9"/>
<comment type="caution">
    <text evidence="2">The sequence shown here is derived from an EMBL/GenBank/DDBJ whole genome shotgun (WGS) entry which is preliminary data.</text>
</comment>
<accession>X6NYD9</accession>
<evidence type="ECO:0000256" key="1">
    <source>
        <dbReference type="SAM" id="MobiDB-lite"/>
    </source>
</evidence>
<feature type="compositionally biased region" description="Low complexity" evidence="1">
    <location>
        <begin position="493"/>
        <end position="511"/>
    </location>
</feature>
<proteinExistence type="predicted"/>
<feature type="region of interest" description="Disordered" evidence="1">
    <location>
        <begin position="486"/>
        <end position="517"/>
    </location>
</feature>
<feature type="region of interest" description="Disordered" evidence="1">
    <location>
        <begin position="90"/>
        <end position="110"/>
    </location>
</feature>
<keyword evidence="3" id="KW-1185">Reference proteome</keyword>
<organism evidence="2 3">
    <name type="scientific">Reticulomyxa filosa</name>
    <dbReference type="NCBI Taxonomy" id="46433"/>
    <lineage>
        <taxon>Eukaryota</taxon>
        <taxon>Sar</taxon>
        <taxon>Rhizaria</taxon>
        <taxon>Retaria</taxon>
        <taxon>Foraminifera</taxon>
        <taxon>Monothalamids</taxon>
        <taxon>Reticulomyxidae</taxon>
        <taxon>Reticulomyxa</taxon>
    </lineage>
</organism>
<dbReference type="Proteomes" id="UP000023152">
    <property type="component" value="Unassembled WGS sequence"/>
</dbReference>
<evidence type="ECO:0000313" key="3">
    <source>
        <dbReference type="Proteomes" id="UP000023152"/>
    </source>
</evidence>
<sequence length="634" mass="72980">MDIWAVICKEFPVAESIKLPVFTLMSDSREDKPDVVCFGNATNDRVVVDAIGRSDMNENGYHVELFHQKGFAQMFNDLMNPIRYWSRTSKHNLRGNSPAPSNAGRDGMKSNIPKTISYDDSVINNYGAPVSVGFRERPYLCFETSEGLAAPNSISRAANDWIDRVQYITLTIENKASAEPSHAVWKVAKPYHIHSLFEDARKKLKISPSKDIRVWQVQDGTPYLVSIPHAFRNNAKLILEGERYALQNERLLCMSIMDEKHVQSDFVGMLFKEHTSVKDMKRQVLQHFKYNPEEYKEWVLYNITLDTQRFYHDDNTLGDNKFNCTNGEHFLLQKGVTPPQRVKNHIYMITDIRDLSSPFVNAEKAMSVLMDGMQTMYYSEKIDVLDSEADIDFDELRKKIHALDALKNNVPTPQHLLLSWYDAPFHRPYSYPCIYSGKLKEQKKWTGDKTVMLAVEVLASPLKFISEYALFFHVFLARVKPKEKQANTVANETTTTTTSDTTTTATTSTTTDDSKNNVGDVEFEYWPPDGYIRTLYDEGSEKITWRGLKAHLAQKFQIKLEHTYGAVYKMGKQKWTELEGSHDGQNEALDGDPWNLRDQKRDDEIIVVFESSERPSYFNTMEKWSAHHFLTDPN</sequence>
<evidence type="ECO:0000313" key="2">
    <source>
        <dbReference type="EMBL" id="ETO30868.1"/>
    </source>
</evidence>
<protein>
    <submittedName>
        <fullName evidence="2">Uncharacterized protein</fullName>
    </submittedName>
</protein>
<dbReference type="EMBL" id="ASPP01005266">
    <property type="protein sequence ID" value="ETO30868.1"/>
    <property type="molecule type" value="Genomic_DNA"/>
</dbReference>
<name>X6NYD9_RETFI</name>
<reference evidence="2 3" key="1">
    <citation type="journal article" date="2013" name="Curr. Biol.">
        <title>The Genome of the Foraminiferan Reticulomyxa filosa.</title>
        <authorList>
            <person name="Glockner G."/>
            <person name="Hulsmann N."/>
            <person name="Schleicher M."/>
            <person name="Noegel A.A."/>
            <person name="Eichinger L."/>
            <person name="Gallinger C."/>
            <person name="Pawlowski J."/>
            <person name="Sierra R."/>
            <person name="Euteneuer U."/>
            <person name="Pillet L."/>
            <person name="Moustafa A."/>
            <person name="Platzer M."/>
            <person name="Groth M."/>
            <person name="Szafranski K."/>
            <person name="Schliwa M."/>
        </authorList>
    </citation>
    <scope>NUCLEOTIDE SEQUENCE [LARGE SCALE GENOMIC DNA]</scope>
</reference>
<gene>
    <name evidence="2" type="ORF">RFI_06251</name>
</gene>